<evidence type="ECO:0000313" key="8">
    <source>
        <dbReference type="Proteomes" id="UP000235703"/>
    </source>
</evidence>
<dbReference type="SUPFAM" id="SSF46689">
    <property type="entry name" value="Homeodomain-like"/>
    <property type="match status" value="1"/>
</dbReference>
<dbReference type="InterPro" id="IPR050109">
    <property type="entry name" value="HTH-type_TetR-like_transc_reg"/>
</dbReference>
<organism evidence="7 8">
    <name type="scientific">Brevibacterium luteolum</name>
    <dbReference type="NCBI Taxonomy" id="199591"/>
    <lineage>
        <taxon>Bacteria</taxon>
        <taxon>Bacillati</taxon>
        <taxon>Actinomycetota</taxon>
        <taxon>Actinomycetes</taxon>
        <taxon>Micrococcales</taxon>
        <taxon>Brevibacteriaceae</taxon>
        <taxon>Brevibacterium</taxon>
    </lineage>
</organism>
<dbReference type="OrthoDB" id="9816296at2"/>
<keyword evidence="1" id="KW-0678">Repressor</keyword>
<accession>A0A2N6PHW7</accession>
<keyword evidence="8" id="KW-1185">Reference proteome</keyword>
<evidence type="ECO:0000313" key="7">
    <source>
        <dbReference type="EMBL" id="PMB98269.1"/>
    </source>
</evidence>
<dbReference type="PANTHER" id="PTHR30055">
    <property type="entry name" value="HTH-TYPE TRANSCRIPTIONAL REGULATOR RUTR"/>
    <property type="match status" value="1"/>
</dbReference>
<dbReference type="Pfam" id="PF00440">
    <property type="entry name" value="TetR_N"/>
    <property type="match status" value="1"/>
</dbReference>
<keyword evidence="2" id="KW-0805">Transcription regulation</keyword>
<dbReference type="SUPFAM" id="SSF48498">
    <property type="entry name" value="Tetracyclin repressor-like, C-terminal domain"/>
    <property type="match status" value="1"/>
</dbReference>
<evidence type="ECO:0000256" key="1">
    <source>
        <dbReference type="ARBA" id="ARBA00022491"/>
    </source>
</evidence>
<gene>
    <name evidence="7" type="ORF">CJ198_07860</name>
</gene>
<evidence type="ECO:0000256" key="5">
    <source>
        <dbReference type="PROSITE-ProRule" id="PRU00335"/>
    </source>
</evidence>
<proteinExistence type="predicted"/>
<evidence type="ECO:0000256" key="3">
    <source>
        <dbReference type="ARBA" id="ARBA00023125"/>
    </source>
</evidence>
<dbReference type="InterPro" id="IPR001647">
    <property type="entry name" value="HTH_TetR"/>
</dbReference>
<dbReference type="GO" id="GO:0000976">
    <property type="term" value="F:transcription cis-regulatory region binding"/>
    <property type="evidence" value="ECO:0007669"/>
    <property type="project" value="TreeGrafter"/>
</dbReference>
<dbReference type="AlphaFoldDB" id="A0A2N6PHW7"/>
<evidence type="ECO:0000256" key="4">
    <source>
        <dbReference type="ARBA" id="ARBA00023163"/>
    </source>
</evidence>
<dbReference type="PROSITE" id="PS50977">
    <property type="entry name" value="HTH_TETR_2"/>
    <property type="match status" value="1"/>
</dbReference>
<keyword evidence="3 5" id="KW-0238">DNA-binding</keyword>
<dbReference type="PRINTS" id="PR00455">
    <property type="entry name" value="HTHTETR"/>
</dbReference>
<protein>
    <submittedName>
        <fullName evidence="7">TetR/AcrR family transcriptional regulator</fullName>
    </submittedName>
</protein>
<comment type="caution">
    <text evidence="7">The sequence shown here is derived from an EMBL/GenBank/DDBJ whole genome shotgun (WGS) entry which is preliminary data.</text>
</comment>
<dbReference type="InterPro" id="IPR009057">
    <property type="entry name" value="Homeodomain-like_sf"/>
</dbReference>
<dbReference type="PANTHER" id="PTHR30055:SF234">
    <property type="entry name" value="HTH-TYPE TRANSCRIPTIONAL REGULATOR BETI"/>
    <property type="match status" value="1"/>
</dbReference>
<dbReference type="RefSeq" id="WP_102162065.1">
    <property type="nucleotide sequence ID" value="NZ_JALXPL010000005.1"/>
</dbReference>
<dbReference type="InterPro" id="IPR039538">
    <property type="entry name" value="BetI_C"/>
</dbReference>
<reference evidence="7 8" key="1">
    <citation type="submission" date="2017-09" db="EMBL/GenBank/DDBJ databases">
        <title>Bacterial strain isolated from the female urinary microbiota.</title>
        <authorList>
            <person name="Thomas-White K."/>
            <person name="Kumar N."/>
            <person name="Forster S."/>
            <person name="Putonti C."/>
            <person name="Lawley T."/>
            <person name="Wolfe A.J."/>
        </authorList>
    </citation>
    <scope>NUCLEOTIDE SEQUENCE [LARGE SCALE GENOMIC DNA]</scope>
    <source>
        <strain evidence="7 8">UMB0680</strain>
    </source>
</reference>
<keyword evidence="4" id="KW-0804">Transcription</keyword>
<feature type="DNA-binding region" description="H-T-H motif" evidence="5">
    <location>
        <begin position="25"/>
        <end position="44"/>
    </location>
</feature>
<evidence type="ECO:0000256" key="2">
    <source>
        <dbReference type="ARBA" id="ARBA00023015"/>
    </source>
</evidence>
<dbReference type="Proteomes" id="UP000235703">
    <property type="component" value="Unassembled WGS sequence"/>
</dbReference>
<evidence type="ECO:0000259" key="6">
    <source>
        <dbReference type="PROSITE" id="PS50977"/>
    </source>
</evidence>
<sequence>MADRREQIVEAALELVESGGPGAASVRAVAERAGIGASTLRYYFPTQSALLRAVAERAYSREVPDLDIANSSRDPAERLTECMLQFLPHDDASTRSLLGIWVTQMSNAFGPEADDSSTRMLSRLYEIGLARVESWLHVLAAEGHLAEVDIPDRASLLSAACDGLMPQFGATDLELTLDVARRRLRWLCGAVLDHTP</sequence>
<dbReference type="EMBL" id="PNFZ01000003">
    <property type="protein sequence ID" value="PMB98269.1"/>
    <property type="molecule type" value="Genomic_DNA"/>
</dbReference>
<dbReference type="Pfam" id="PF13977">
    <property type="entry name" value="TetR_C_6"/>
    <property type="match status" value="1"/>
</dbReference>
<name>A0A2N6PHW7_9MICO</name>
<dbReference type="InterPro" id="IPR036271">
    <property type="entry name" value="Tet_transcr_reg_TetR-rel_C_sf"/>
</dbReference>
<dbReference type="GO" id="GO:0003700">
    <property type="term" value="F:DNA-binding transcription factor activity"/>
    <property type="evidence" value="ECO:0007669"/>
    <property type="project" value="TreeGrafter"/>
</dbReference>
<dbReference type="Gene3D" id="1.10.357.10">
    <property type="entry name" value="Tetracycline Repressor, domain 2"/>
    <property type="match status" value="1"/>
</dbReference>
<feature type="domain" description="HTH tetR-type" evidence="6">
    <location>
        <begin position="2"/>
        <end position="62"/>
    </location>
</feature>